<evidence type="ECO:0000313" key="9">
    <source>
        <dbReference type="EMBL" id="SPL63128.1"/>
    </source>
</evidence>
<evidence type="ECO:0000256" key="1">
    <source>
        <dbReference type="ARBA" id="ARBA00008136"/>
    </source>
</evidence>
<dbReference type="SUPFAM" id="SSF143081">
    <property type="entry name" value="BB1717-like"/>
    <property type="match status" value="1"/>
</dbReference>
<protein>
    <recommendedName>
        <fullName evidence="8">Abasic site processing protein</fullName>
        <ecNumber evidence="8">3.4.-.-</ecNumber>
    </recommendedName>
</protein>
<keyword evidence="6" id="KW-0238">DNA-binding</keyword>
<evidence type="ECO:0000256" key="2">
    <source>
        <dbReference type="ARBA" id="ARBA00022670"/>
    </source>
</evidence>
<dbReference type="InterPro" id="IPR036590">
    <property type="entry name" value="SRAP-like"/>
</dbReference>
<dbReference type="GO" id="GO:0016829">
    <property type="term" value="F:lyase activity"/>
    <property type="evidence" value="ECO:0007669"/>
    <property type="project" value="UniProtKB-KW"/>
</dbReference>
<evidence type="ECO:0000256" key="4">
    <source>
        <dbReference type="ARBA" id="ARBA00022801"/>
    </source>
</evidence>
<evidence type="ECO:0000256" key="6">
    <source>
        <dbReference type="ARBA" id="ARBA00023125"/>
    </source>
</evidence>
<gene>
    <name evidence="9" type="ORF">OHAE_3060</name>
</gene>
<keyword evidence="5" id="KW-0190">Covalent protein-DNA linkage</keyword>
<evidence type="ECO:0000256" key="3">
    <source>
        <dbReference type="ARBA" id="ARBA00022763"/>
    </source>
</evidence>
<dbReference type="PANTHER" id="PTHR13604:SF0">
    <property type="entry name" value="ABASIC SITE PROCESSING PROTEIN HMCES"/>
    <property type="match status" value="1"/>
</dbReference>
<dbReference type="GO" id="GO:0106300">
    <property type="term" value="P:protein-DNA covalent cross-linking repair"/>
    <property type="evidence" value="ECO:0007669"/>
    <property type="project" value="InterPro"/>
</dbReference>
<reference evidence="10" key="1">
    <citation type="submission" date="2017-12" db="EMBL/GenBank/DDBJ databases">
        <authorList>
            <person name="Diaz M."/>
        </authorList>
    </citation>
    <scope>NUCLEOTIDE SEQUENCE [LARGE SCALE GENOMIC DNA]</scope>
    <source>
        <strain evidence="10">FI11154</strain>
    </source>
</reference>
<evidence type="ECO:0000256" key="8">
    <source>
        <dbReference type="RuleBase" id="RU364100"/>
    </source>
</evidence>
<keyword evidence="4 8" id="KW-0378">Hydrolase</keyword>
<keyword evidence="2 8" id="KW-0645">Protease</keyword>
<keyword evidence="3" id="KW-0227">DNA damage</keyword>
<dbReference type="GO" id="GO:0006508">
    <property type="term" value="P:proteolysis"/>
    <property type="evidence" value="ECO:0007669"/>
    <property type="project" value="UniProtKB-KW"/>
</dbReference>
<dbReference type="AlphaFoldDB" id="A0A2P9HG94"/>
<dbReference type="GO" id="GO:0008233">
    <property type="term" value="F:peptidase activity"/>
    <property type="evidence" value="ECO:0007669"/>
    <property type="project" value="UniProtKB-KW"/>
</dbReference>
<keyword evidence="7" id="KW-0456">Lyase</keyword>
<sequence>MCGRFTQTYTWAEIHAMYNLTAVTPRNIQPRYNIAPTTQVGVITQKDGALDYSEMRWWLVPNWWSKDLKSVPATFNARSEEIASKPMFRSAFKSTRCLIPASGFFEWTGPKEARQPWFISAKDGKPLTFAGLHETWRDRTTGEEVKSCTIITCAANDFMAKIHTRMPVILDEKDWHLWLSEPREDLLKPANDDVLQAWRVSPQVNNSRYTGDDTMEPITPME</sequence>
<dbReference type="RefSeq" id="WP_109367110.1">
    <property type="nucleotide sequence ID" value="NZ_OOFM01000004.1"/>
</dbReference>
<dbReference type="EMBL" id="OOFM01000004">
    <property type="protein sequence ID" value="SPL63128.1"/>
    <property type="molecule type" value="Genomic_DNA"/>
</dbReference>
<comment type="similarity">
    <text evidence="1 8">Belongs to the SOS response-associated peptidase family.</text>
</comment>
<dbReference type="GO" id="GO:0003697">
    <property type="term" value="F:single-stranded DNA binding"/>
    <property type="evidence" value="ECO:0007669"/>
    <property type="project" value="InterPro"/>
</dbReference>
<organism evidence="9 10">
    <name type="scientific">Ochrobactrum soli</name>
    <dbReference type="NCBI Taxonomy" id="2448455"/>
    <lineage>
        <taxon>Bacteria</taxon>
        <taxon>Pseudomonadati</taxon>
        <taxon>Pseudomonadota</taxon>
        <taxon>Alphaproteobacteria</taxon>
        <taxon>Hyphomicrobiales</taxon>
        <taxon>Brucellaceae</taxon>
        <taxon>Brucella/Ochrobactrum group</taxon>
        <taxon>Ochrobactrum</taxon>
    </lineage>
</organism>
<proteinExistence type="inferred from homology"/>
<dbReference type="Gene3D" id="3.90.1680.10">
    <property type="entry name" value="SOS response associated peptidase-like"/>
    <property type="match status" value="1"/>
</dbReference>
<dbReference type="Pfam" id="PF02586">
    <property type="entry name" value="SRAP"/>
    <property type="match status" value="1"/>
</dbReference>
<accession>A0A2P9HG94</accession>
<evidence type="ECO:0000256" key="7">
    <source>
        <dbReference type="ARBA" id="ARBA00023239"/>
    </source>
</evidence>
<evidence type="ECO:0000313" key="10">
    <source>
        <dbReference type="Proteomes" id="UP000246073"/>
    </source>
</evidence>
<dbReference type="PANTHER" id="PTHR13604">
    <property type="entry name" value="DC12-RELATED"/>
    <property type="match status" value="1"/>
</dbReference>
<dbReference type="Proteomes" id="UP000246073">
    <property type="component" value="Unassembled WGS sequence"/>
</dbReference>
<evidence type="ECO:0000256" key="5">
    <source>
        <dbReference type="ARBA" id="ARBA00023124"/>
    </source>
</evidence>
<name>A0A2P9HG94_9HYPH</name>
<dbReference type="InterPro" id="IPR003738">
    <property type="entry name" value="SRAP"/>
</dbReference>
<dbReference type="EC" id="3.4.-.-" evidence="8"/>